<name>A0A3P7JBM3_STRVU</name>
<reference evidence="2 3" key="1">
    <citation type="submission" date="2018-11" db="EMBL/GenBank/DDBJ databases">
        <authorList>
            <consortium name="Pathogen Informatics"/>
        </authorList>
    </citation>
    <scope>NUCLEOTIDE SEQUENCE [LARGE SCALE GENOMIC DNA]</scope>
</reference>
<protein>
    <submittedName>
        <fullName evidence="2">Uncharacterized protein</fullName>
    </submittedName>
</protein>
<dbReference type="AlphaFoldDB" id="A0A3P7JBM3"/>
<sequence>MKTFGDNKEFELEIQRPLDDDEKTLFGEKPDESAHDDDSETQEIEDPAEASRSIHNDFYALPPLDPDLEEILHAGNDDVEIKA</sequence>
<evidence type="ECO:0000313" key="2">
    <source>
        <dbReference type="EMBL" id="VDM78103.1"/>
    </source>
</evidence>
<feature type="compositionally biased region" description="Basic and acidic residues" evidence="1">
    <location>
        <begin position="1"/>
        <end position="33"/>
    </location>
</feature>
<dbReference type="EMBL" id="UYYB01101011">
    <property type="protein sequence ID" value="VDM78103.1"/>
    <property type="molecule type" value="Genomic_DNA"/>
</dbReference>
<accession>A0A3P7JBM3</accession>
<evidence type="ECO:0000256" key="1">
    <source>
        <dbReference type="SAM" id="MobiDB-lite"/>
    </source>
</evidence>
<dbReference type="Proteomes" id="UP000270094">
    <property type="component" value="Unassembled WGS sequence"/>
</dbReference>
<keyword evidence="3" id="KW-1185">Reference proteome</keyword>
<evidence type="ECO:0000313" key="3">
    <source>
        <dbReference type="Proteomes" id="UP000270094"/>
    </source>
</evidence>
<feature type="region of interest" description="Disordered" evidence="1">
    <location>
        <begin position="1"/>
        <end position="52"/>
    </location>
</feature>
<organism evidence="2 3">
    <name type="scientific">Strongylus vulgaris</name>
    <name type="common">Blood worm</name>
    <dbReference type="NCBI Taxonomy" id="40348"/>
    <lineage>
        <taxon>Eukaryota</taxon>
        <taxon>Metazoa</taxon>
        <taxon>Ecdysozoa</taxon>
        <taxon>Nematoda</taxon>
        <taxon>Chromadorea</taxon>
        <taxon>Rhabditida</taxon>
        <taxon>Rhabditina</taxon>
        <taxon>Rhabditomorpha</taxon>
        <taxon>Strongyloidea</taxon>
        <taxon>Strongylidae</taxon>
        <taxon>Strongylus</taxon>
    </lineage>
</organism>
<proteinExistence type="predicted"/>
<gene>
    <name evidence="2" type="ORF">SVUK_LOCUS13101</name>
</gene>
<feature type="compositionally biased region" description="Acidic residues" evidence="1">
    <location>
        <begin position="34"/>
        <end position="48"/>
    </location>
</feature>